<dbReference type="InterPro" id="IPR027417">
    <property type="entry name" value="P-loop_NTPase"/>
</dbReference>
<dbReference type="AlphaFoldDB" id="A0A7W7RAC6"/>
<proteinExistence type="predicted"/>
<evidence type="ECO:0000313" key="2">
    <source>
        <dbReference type="Proteomes" id="UP000540506"/>
    </source>
</evidence>
<evidence type="ECO:0000313" key="1">
    <source>
        <dbReference type="EMBL" id="MBB4928284.1"/>
    </source>
</evidence>
<dbReference type="Proteomes" id="UP000540506">
    <property type="component" value="Unassembled WGS sequence"/>
</dbReference>
<dbReference type="RefSeq" id="WP_184945315.1">
    <property type="nucleotide sequence ID" value="NZ_JACHJV010000002.1"/>
</dbReference>
<organism evidence="1 2">
    <name type="scientific">Kitasatospora kifunensis</name>
    <name type="common">Streptomyces kifunensis</name>
    <dbReference type="NCBI Taxonomy" id="58351"/>
    <lineage>
        <taxon>Bacteria</taxon>
        <taxon>Bacillati</taxon>
        <taxon>Actinomycetota</taxon>
        <taxon>Actinomycetes</taxon>
        <taxon>Kitasatosporales</taxon>
        <taxon>Streptomycetaceae</taxon>
        <taxon>Kitasatospora</taxon>
    </lineage>
</organism>
<dbReference type="SUPFAM" id="SSF52540">
    <property type="entry name" value="P-loop containing nucleoside triphosphate hydrolases"/>
    <property type="match status" value="1"/>
</dbReference>
<accession>A0A7W7RAC6</accession>
<reference evidence="1 2" key="1">
    <citation type="submission" date="2020-08" db="EMBL/GenBank/DDBJ databases">
        <title>Sequencing the genomes of 1000 actinobacteria strains.</title>
        <authorList>
            <person name="Klenk H.-P."/>
        </authorList>
    </citation>
    <scope>NUCLEOTIDE SEQUENCE [LARGE SCALE GENOMIC DNA]</scope>
    <source>
        <strain evidence="1 2">DSM 41654</strain>
    </source>
</reference>
<sequence length="727" mass="79349">MSAPTVDLAKPAADGASRSMRPVYTERVELVLALPDHQPLAALGLAPDPLQQLATALSSVRTADGERADVVLDLVPVTQRALARRRRRLVARSKRRGPTAYGEKLTGGRWGAGLVESFTAAWCGGSSGSGGGAARGGRLPRMTDVRDAVGKFEPGSAVFEVQLLLRTQAAHPQAALERMHQLLAVFAATSGENYLKVCRPRTRRAVAGFDRRFDTGEFAPRRRQWLTVPELAGFLKPPTARCHAPGVVRSGGLVPPAPATLPVYTGQRDLVPLGAVVYPDGVERIGAARVKDLLFALSLGKAGHGKTEQALVQGIALAHNGYGTWFLDPHGEAWVRAKPYLAHPHITGRLWEINLAKTGPEQMVVSWNPLSMENRAAADVQDIVRSVVEGIAAAQDWGDHAPRARTILARTAQALALLNLQAVAAGAPDAQCTLFQIRTWLVDEEWRWALLAKLPQRVRDYWEKTFPALAKDAVPTVTYAIDRIDTSQSLQAFFGSPRSGYDVRSAMNENKVVFVCPSGSESDALVSCLLIHDLHRAGLSRQDTLREDRHTFWGWGDELTALDASSKGFLAAIAEQLRKYEVRFTGMTQMALRLSAITRQALLQNQSLLSTCAADYDEAAFVAKRWNGHVTPETITELPKYHYIMSIALDGQRTTPFRVRGLPVEEVFAHYFNPDGIPDLDAAIDTNMRRRPAGQILADLEHLDTEILTHHLGLTGGQAGDPTTRLD</sequence>
<gene>
    <name evidence="1" type="ORF">FHR34_007379</name>
</gene>
<protein>
    <recommendedName>
        <fullName evidence="3">ATP/GTP-binding protein</fullName>
    </recommendedName>
</protein>
<keyword evidence="2" id="KW-1185">Reference proteome</keyword>
<evidence type="ECO:0008006" key="3">
    <source>
        <dbReference type="Google" id="ProtNLM"/>
    </source>
</evidence>
<name>A0A7W7RAC6_KITKI</name>
<comment type="caution">
    <text evidence="1">The sequence shown here is derived from an EMBL/GenBank/DDBJ whole genome shotgun (WGS) entry which is preliminary data.</text>
</comment>
<dbReference type="EMBL" id="JACHJV010000002">
    <property type="protein sequence ID" value="MBB4928284.1"/>
    <property type="molecule type" value="Genomic_DNA"/>
</dbReference>